<keyword evidence="3" id="KW-1185">Reference proteome</keyword>
<name>A0A556MYL3_9FLAO</name>
<evidence type="ECO:0000313" key="2">
    <source>
        <dbReference type="EMBL" id="TSJ44918.1"/>
    </source>
</evidence>
<dbReference type="AlphaFoldDB" id="A0A556MYL3"/>
<dbReference type="InterPro" id="IPR018392">
    <property type="entry name" value="LysM"/>
</dbReference>
<dbReference type="EMBL" id="VLPL01000004">
    <property type="protein sequence ID" value="TSJ44918.1"/>
    <property type="molecule type" value="Genomic_DNA"/>
</dbReference>
<dbReference type="Pfam" id="PF19266">
    <property type="entry name" value="CIS_tube"/>
    <property type="match status" value="1"/>
</dbReference>
<reference evidence="2 3" key="1">
    <citation type="submission" date="2019-07" db="EMBL/GenBank/DDBJ databases">
        <authorList>
            <person name="Huq M.A."/>
        </authorList>
    </citation>
    <scope>NUCLEOTIDE SEQUENCE [LARGE SCALE GENOMIC DNA]</scope>
    <source>
        <strain evidence="2 3">MAH-3</strain>
    </source>
</reference>
<dbReference type="OrthoDB" id="9815939at2"/>
<dbReference type="RefSeq" id="WP_144333032.1">
    <property type="nucleotide sequence ID" value="NZ_VLPL01000004.1"/>
</dbReference>
<organism evidence="2 3">
    <name type="scientific">Fluviicola chungangensis</name>
    <dbReference type="NCBI Taxonomy" id="2597671"/>
    <lineage>
        <taxon>Bacteria</taxon>
        <taxon>Pseudomonadati</taxon>
        <taxon>Bacteroidota</taxon>
        <taxon>Flavobacteriia</taxon>
        <taxon>Flavobacteriales</taxon>
        <taxon>Crocinitomicaceae</taxon>
        <taxon>Fluviicola</taxon>
    </lineage>
</organism>
<accession>A0A556MYL3</accession>
<evidence type="ECO:0000313" key="3">
    <source>
        <dbReference type="Proteomes" id="UP000316008"/>
    </source>
</evidence>
<dbReference type="InterPro" id="IPR045361">
    <property type="entry name" value="CIS_tube_prot_N"/>
</dbReference>
<comment type="caution">
    <text evidence="2">The sequence shown here is derived from an EMBL/GenBank/DDBJ whole genome shotgun (WGS) entry which is preliminary data.</text>
</comment>
<evidence type="ECO:0000259" key="1">
    <source>
        <dbReference type="PROSITE" id="PS51782"/>
    </source>
</evidence>
<gene>
    <name evidence="2" type="ORF">FO442_09990</name>
</gene>
<proteinExistence type="predicted"/>
<protein>
    <submittedName>
        <fullName evidence="2">Peptidoglycan-binding protein</fullName>
    </submittedName>
</protein>
<dbReference type="Proteomes" id="UP000316008">
    <property type="component" value="Unassembled WGS sequence"/>
</dbReference>
<feature type="domain" description="LysM" evidence="1">
    <location>
        <begin position="165"/>
        <end position="212"/>
    </location>
</feature>
<dbReference type="PROSITE" id="PS51782">
    <property type="entry name" value="LYSM"/>
    <property type="match status" value="1"/>
</dbReference>
<sequence length="218" mass="24724">MGELVKLKIIGYENQSYSESKKSSDFTTQVNPATMKLGKRLNYSQNGEAQGVANLRKFRSQALDSLSFEVLMDDTGIIPSKTGKIKDRINQLEKAIYRINSESHEPSYTKVIWGTFIFRGRVESINYDYSLFSPDGTPLRVKVSFSFAGYFDKDTTQMNSPDLSRVITFRAGDTIARYCDEIYGDASFCHEIAAYNNLSEFRNIEPGTKIQFPPLARK</sequence>